<protein>
    <submittedName>
        <fullName evidence="3">UDP-2,4-diacetamido-2,4, 6-trideoxy-beta-L-altropyranose hydrolase</fullName>
        <ecNumber evidence="3">3.6.1.57</ecNumber>
    </submittedName>
</protein>
<dbReference type="InterPro" id="IPR000182">
    <property type="entry name" value="GNAT_dom"/>
</dbReference>
<dbReference type="Pfam" id="PF04101">
    <property type="entry name" value="Glyco_tran_28_C"/>
    <property type="match status" value="1"/>
</dbReference>
<dbReference type="InterPro" id="IPR002376">
    <property type="entry name" value="Formyl_transf_N"/>
</dbReference>
<dbReference type="SUPFAM" id="SSF53756">
    <property type="entry name" value="UDP-Glycosyltransferase/glycogen phosphorylase"/>
    <property type="match status" value="1"/>
</dbReference>
<dbReference type="Pfam" id="PF00551">
    <property type="entry name" value="Formyl_trans_N"/>
    <property type="match status" value="1"/>
</dbReference>
<dbReference type="InterPro" id="IPR016181">
    <property type="entry name" value="Acyl_CoA_acyltransferase"/>
</dbReference>
<gene>
    <name evidence="3" type="primary">pseG</name>
    <name evidence="3" type="ORF">KHC33_01420</name>
</gene>
<dbReference type="SUPFAM" id="SSF53328">
    <property type="entry name" value="Formyltransferase"/>
    <property type="match status" value="1"/>
</dbReference>
<name>A0A8E7AZL7_9EURY</name>
<dbReference type="InterPro" id="IPR007235">
    <property type="entry name" value="Glyco_trans_28_C"/>
</dbReference>
<organism evidence="3 4">
    <name type="scientific">Methanospirillum purgamenti</name>
    <dbReference type="NCBI Taxonomy" id="2834276"/>
    <lineage>
        <taxon>Archaea</taxon>
        <taxon>Methanobacteriati</taxon>
        <taxon>Methanobacteriota</taxon>
        <taxon>Stenosarchaea group</taxon>
        <taxon>Methanomicrobia</taxon>
        <taxon>Methanomicrobiales</taxon>
        <taxon>Methanospirillaceae</taxon>
        <taxon>Methanospirillum</taxon>
    </lineage>
</organism>
<feature type="domain" description="N-acetyltransferase" evidence="2">
    <location>
        <begin position="370"/>
        <end position="528"/>
    </location>
</feature>
<dbReference type="CDD" id="cd04301">
    <property type="entry name" value="NAT_SF"/>
    <property type="match status" value="1"/>
</dbReference>
<dbReference type="EMBL" id="CP075546">
    <property type="protein sequence ID" value="QVV89224.1"/>
    <property type="molecule type" value="Genomic_DNA"/>
</dbReference>
<evidence type="ECO:0000313" key="4">
    <source>
        <dbReference type="Proteomes" id="UP000680656"/>
    </source>
</evidence>
<comment type="similarity">
    <text evidence="1">Belongs to the glycosyltransferase 28 family.</text>
</comment>
<dbReference type="PANTHER" id="PTHR21015">
    <property type="entry name" value="UDP-N-ACETYLGLUCOSAMINE--N-ACETYLMURAMYL-(PENTAPEPTIDE) PYROPHOSPHORYL-UNDECAPRENOL N-ACETYLGLUCOSAMINE TRANSFERASE 1"/>
    <property type="match status" value="1"/>
</dbReference>
<reference evidence="3 4" key="1">
    <citation type="submission" date="2021-05" db="EMBL/GenBank/DDBJ databases">
        <title>A novel Methanospirillum isolate from a pyrite-forming mixed culture.</title>
        <authorList>
            <person name="Bunk B."/>
            <person name="Sproer C."/>
            <person name="Spring S."/>
            <person name="Pester M."/>
        </authorList>
    </citation>
    <scope>NUCLEOTIDE SEQUENCE [LARGE SCALE GENOMIC DNA]</scope>
    <source>
        <strain evidence="3 4">J.3.6.1-F.2.7.3</strain>
    </source>
</reference>
<dbReference type="KEGG" id="mrtj:KHC33_01420"/>
<dbReference type="GO" id="GO:0016787">
    <property type="term" value="F:hydrolase activity"/>
    <property type="evidence" value="ECO:0007669"/>
    <property type="project" value="UniProtKB-KW"/>
</dbReference>
<sequence>MVEKNSYIIRTDSSATIGTGHVIRCLTLAGELKKKGSSISFICREHPGNICEIIEQRGFPVNRIPYNPCFDNQDLNIPHANWLGATWQEDAYRTIDYLKSLKSKPDWIIVDHYALDFRWESAIRPYVKKIFVIDDLADRIHDCDLLLDQNLFPEPHSRYEGKIPTHSIQLLGPDYAILQPEYAELHSRIPPREGPVKRILIYFGGYDNANITGLTLEALIRLNRSDVDVDVVVSSKNPHINHIKELGRNYTNIHYYYDLPTLAPLMGKADLAIGAAGTTTWERLCLGLPSIVITLAENQLAIAHSLQQQGLGTWLGNADTITSDLIKEEVNSLIDLGELGEWSVKCSQTVDGLGAVRVYTALTISPDTMLRVRRATLSDEKLLLTWVNDPLSRQNSFSMEKISPDTHHQWFFDKLRDLDDVSLYIVETEDLIPVGQVRFDRFGEVWEIDYSLAAEFRNHGVGRSLLKAGLCEFRREHIGSIVLGRVKEENIRSCNVFESLNFSAESDGGGWRISVSSDAGSWMNEYIPDLLFEWIDDGHEVIWAHDAADLPPGDMCFFLSYGKIVKKEILMRHHNNLVVHESNLPKGRGWSPLTWQILEGADTIQVTLFEAADEVDSGSIYLQEEISFDGSELVDELRREQARATISLCLSFVKEYPAIIARAKTQVGTPTYYFRRYPKDSQIDLDRTIREQINLFRVVDNQRYPAWFEFGKDRYNMSIQRDKPN</sequence>
<dbReference type="GeneID" id="65095802"/>
<dbReference type="Proteomes" id="UP000680656">
    <property type="component" value="Chromosome"/>
</dbReference>
<accession>A0A8E7AZL7</accession>
<dbReference type="PANTHER" id="PTHR21015:SF22">
    <property type="entry name" value="GLYCOSYLTRANSFERASE"/>
    <property type="match status" value="1"/>
</dbReference>
<dbReference type="SUPFAM" id="SSF55729">
    <property type="entry name" value="Acyl-CoA N-acyltransferases (Nat)"/>
    <property type="match status" value="1"/>
</dbReference>
<dbReference type="InterPro" id="IPR036477">
    <property type="entry name" value="Formyl_transf_N_sf"/>
</dbReference>
<dbReference type="PROSITE" id="PS51186">
    <property type="entry name" value="GNAT"/>
    <property type="match status" value="1"/>
</dbReference>
<dbReference type="EC" id="3.6.1.57" evidence="3"/>
<dbReference type="Gene3D" id="3.40.630.30">
    <property type="match status" value="1"/>
</dbReference>
<evidence type="ECO:0000256" key="1">
    <source>
        <dbReference type="ARBA" id="ARBA00006962"/>
    </source>
</evidence>
<dbReference type="RefSeq" id="WP_214420024.1">
    <property type="nucleotide sequence ID" value="NZ_CP075546.1"/>
</dbReference>
<dbReference type="Pfam" id="PF13302">
    <property type="entry name" value="Acetyltransf_3"/>
    <property type="match status" value="1"/>
</dbReference>
<keyword evidence="3" id="KW-0378">Hydrolase</keyword>
<dbReference type="InterPro" id="IPR020023">
    <property type="entry name" value="PseG"/>
</dbReference>
<dbReference type="AlphaFoldDB" id="A0A8E7AZL7"/>
<dbReference type="GO" id="GO:0016747">
    <property type="term" value="F:acyltransferase activity, transferring groups other than amino-acyl groups"/>
    <property type="evidence" value="ECO:0007669"/>
    <property type="project" value="InterPro"/>
</dbReference>
<dbReference type="Gene3D" id="3.40.50.11190">
    <property type="match status" value="1"/>
</dbReference>
<keyword evidence="4" id="KW-1185">Reference proteome</keyword>
<dbReference type="Gene3D" id="3.40.50.12230">
    <property type="match status" value="1"/>
</dbReference>
<proteinExistence type="inferred from homology"/>
<evidence type="ECO:0000259" key="2">
    <source>
        <dbReference type="PROSITE" id="PS51186"/>
    </source>
</evidence>
<dbReference type="Gene3D" id="3.40.50.2000">
    <property type="entry name" value="Glycogen Phosphorylase B"/>
    <property type="match status" value="1"/>
</dbReference>
<dbReference type="NCBIfam" id="TIGR03590">
    <property type="entry name" value="PseG"/>
    <property type="match status" value="1"/>
</dbReference>
<dbReference type="GO" id="GO:0016758">
    <property type="term" value="F:hexosyltransferase activity"/>
    <property type="evidence" value="ECO:0007669"/>
    <property type="project" value="InterPro"/>
</dbReference>
<evidence type="ECO:0000313" key="3">
    <source>
        <dbReference type="EMBL" id="QVV89224.1"/>
    </source>
</evidence>